<keyword evidence="9" id="KW-1185">Reference proteome</keyword>
<evidence type="ECO:0000256" key="6">
    <source>
        <dbReference type="ARBA" id="ARBA00044504"/>
    </source>
</evidence>
<dbReference type="Gene3D" id="1.20.1250.20">
    <property type="entry name" value="MFS general substrate transporter like domains"/>
    <property type="match status" value="1"/>
</dbReference>
<dbReference type="Proteomes" id="UP001291623">
    <property type="component" value="Unassembled WGS sequence"/>
</dbReference>
<evidence type="ECO:0000313" key="9">
    <source>
        <dbReference type="Proteomes" id="UP001291623"/>
    </source>
</evidence>
<dbReference type="PANTHER" id="PTHR11654">
    <property type="entry name" value="OLIGOPEPTIDE TRANSPORTER-RELATED"/>
    <property type="match status" value="1"/>
</dbReference>
<feature type="transmembrane region" description="Helical" evidence="7">
    <location>
        <begin position="367"/>
        <end position="386"/>
    </location>
</feature>
<reference evidence="8" key="1">
    <citation type="submission" date="2023-12" db="EMBL/GenBank/DDBJ databases">
        <title>Genome assembly of Anisodus tanguticus.</title>
        <authorList>
            <person name="Wang Y.-J."/>
        </authorList>
    </citation>
    <scope>NUCLEOTIDE SEQUENCE</scope>
    <source>
        <strain evidence="8">KB-2021</strain>
        <tissue evidence="8">Leaf</tissue>
    </source>
</reference>
<evidence type="ECO:0000256" key="5">
    <source>
        <dbReference type="ARBA" id="ARBA00023136"/>
    </source>
</evidence>
<evidence type="ECO:0000313" key="8">
    <source>
        <dbReference type="EMBL" id="KAK4379638.1"/>
    </source>
</evidence>
<evidence type="ECO:0000256" key="3">
    <source>
        <dbReference type="ARBA" id="ARBA00022692"/>
    </source>
</evidence>
<feature type="transmembrane region" description="Helical" evidence="7">
    <location>
        <begin position="212"/>
        <end position="232"/>
    </location>
</feature>
<keyword evidence="4 7" id="KW-1133">Transmembrane helix</keyword>
<evidence type="ECO:0000256" key="4">
    <source>
        <dbReference type="ARBA" id="ARBA00022989"/>
    </source>
</evidence>
<dbReference type="EMBL" id="JAVYJV010000001">
    <property type="protein sequence ID" value="KAK4379638.1"/>
    <property type="molecule type" value="Genomic_DNA"/>
</dbReference>
<comment type="caution">
    <text evidence="8">The sequence shown here is derived from an EMBL/GenBank/DDBJ whole genome shotgun (WGS) entry which is preliminary data.</text>
</comment>
<feature type="transmembrane region" description="Helical" evidence="7">
    <location>
        <begin position="102"/>
        <end position="122"/>
    </location>
</feature>
<feature type="transmembrane region" description="Helical" evidence="7">
    <location>
        <begin position="283"/>
        <end position="305"/>
    </location>
</feature>
<comment type="similarity">
    <text evidence="2">Belongs to the major facilitator superfamily. Proton-dependent oligopeptide transporter (POT/PTR) (TC 2.A.17) family.</text>
</comment>
<dbReference type="GO" id="GO:0022857">
    <property type="term" value="F:transmembrane transporter activity"/>
    <property type="evidence" value="ECO:0007669"/>
    <property type="project" value="InterPro"/>
</dbReference>
<feature type="transmembrane region" description="Helical" evidence="7">
    <location>
        <begin position="77"/>
        <end position="96"/>
    </location>
</feature>
<dbReference type="AlphaFoldDB" id="A0AAE1T1J7"/>
<dbReference type="SUPFAM" id="SSF103473">
    <property type="entry name" value="MFS general substrate transporter"/>
    <property type="match status" value="1"/>
</dbReference>
<dbReference type="GO" id="GO:0016020">
    <property type="term" value="C:membrane"/>
    <property type="evidence" value="ECO:0007669"/>
    <property type="project" value="UniProtKB-SubCell"/>
</dbReference>
<accession>A0AAE1T1J7</accession>
<dbReference type="InterPro" id="IPR036259">
    <property type="entry name" value="MFS_trans_sf"/>
</dbReference>
<evidence type="ECO:0000256" key="2">
    <source>
        <dbReference type="ARBA" id="ARBA00005982"/>
    </source>
</evidence>
<name>A0AAE1T1J7_9SOLA</name>
<gene>
    <name evidence="8" type="ORF">RND71_001500</name>
</gene>
<feature type="transmembrane region" description="Helical" evidence="7">
    <location>
        <begin position="326"/>
        <end position="347"/>
    </location>
</feature>
<organism evidence="8 9">
    <name type="scientific">Anisodus tanguticus</name>
    <dbReference type="NCBI Taxonomy" id="243964"/>
    <lineage>
        <taxon>Eukaryota</taxon>
        <taxon>Viridiplantae</taxon>
        <taxon>Streptophyta</taxon>
        <taxon>Embryophyta</taxon>
        <taxon>Tracheophyta</taxon>
        <taxon>Spermatophyta</taxon>
        <taxon>Magnoliopsida</taxon>
        <taxon>eudicotyledons</taxon>
        <taxon>Gunneridae</taxon>
        <taxon>Pentapetalae</taxon>
        <taxon>asterids</taxon>
        <taxon>lamiids</taxon>
        <taxon>Solanales</taxon>
        <taxon>Solanaceae</taxon>
        <taxon>Solanoideae</taxon>
        <taxon>Hyoscyameae</taxon>
        <taxon>Anisodus</taxon>
    </lineage>
</organism>
<evidence type="ECO:0000256" key="1">
    <source>
        <dbReference type="ARBA" id="ARBA00004141"/>
    </source>
</evidence>
<dbReference type="Pfam" id="PF00854">
    <property type="entry name" value="PTR2"/>
    <property type="match status" value="1"/>
</dbReference>
<keyword evidence="5 7" id="KW-0472">Membrane</keyword>
<evidence type="ECO:0000256" key="7">
    <source>
        <dbReference type="SAM" id="Phobius"/>
    </source>
</evidence>
<comment type="similarity">
    <text evidence="6">Belongs to the major facilitator superfamily. Phosphate:H(+) symporter (TC 2.A.1.9) family.</text>
</comment>
<proteinExistence type="inferred from homology"/>
<dbReference type="InterPro" id="IPR000109">
    <property type="entry name" value="POT_fam"/>
</dbReference>
<protein>
    <submittedName>
        <fullName evidence="8">Uncharacterized protein</fullName>
    </submittedName>
</protein>
<keyword evidence="3 7" id="KW-0812">Transmembrane</keyword>
<sequence length="387" mass="43112">MLGLTTTIPQFRPSPRNNQHGCNGTTPFQFALILCSFGLISIGAGFVRPCSIAFGADQLDNKRNPDNERVIDSYFNWFYASVGASTFLAVTVILYIQDHFGWQVGFGVPAMLMVLSVSMFLMGSPLYVKVKGRGSLFIGLFQVVVAVFRKRHIDGQMNYNDECCYKAPESKILAPSTDFRELKLDGTASNPWSLCCVEQVKSLKSFLRVLPIWSTSFMPVVAMSVPLSIFQLKTMDRHVFPGHRFEIPAGSFSFFSIFTFDILECFYDRVVVPLLISRYPRGLSPVFRIGTGLVNSCVAMALAAITESIRRNKAIDEGFEDDPNAVLNMSVMWFVSQFALLGLAKALNSVGLIEFIYTQFPKNMSSFALAIYTVGIDIANLMCSFFL</sequence>
<comment type="subcellular location">
    <subcellularLocation>
        <location evidence="1">Membrane</location>
        <topology evidence="1">Multi-pass membrane protein</topology>
    </subcellularLocation>
</comment>
<feature type="transmembrane region" description="Helical" evidence="7">
    <location>
        <begin position="30"/>
        <end position="56"/>
    </location>
</feature>